<protein>
    <submittedName>
        <fullName evidence="3">HupE/UreJ family protein</fullName>
    </submittedName>
</protein>
<feature type="transmembrane region" description="Helical" evidence="1">
    <location>
        <begin position="38"/>
        <end position="57"/>
    </location>
</feature>
<feature type="chain" id="PRO_5047460016" evidence="2">
    <location>
        <begin position="23"/>
        <end position="180"/>
    </location>
</feature>
<dbReference type="InterPro" id="IPR007038">
    <property type="entry name" value="HupE_UreJ"/>
</dbReference>
<keyword evidence="4" id="KW-1185">Reference proteome</keyword>
<feature type="transmembrane region" description="Helical" evidence="1">
    <location>
        <begin position="90"/>
        <end position="108"/>
    </location>
</feature>
<dbReference type="EMBL" id="JBHRUV010000004">
    <property type="protein sequence ID" value="MFC3264909.1"/>
    <property type="molecule type" value="Genomic_DNA"/>
</dbReference>
<name>A0ABV7LAV3_9HYPH</name>
<evidence type="ECO:0000256" key="1">
    <source>
        <dbReference type="SAM" id="Phobius"/>
    </source>
</evidence>
<gene>
    <name evidence="3" type="ORF">ACFOEX_00855</name>
</gene>
<dbReference type="RefSeq" id="WP_376832019.1">
    <property type="nucleotide sequence ID" value="NZ_JBHLWR010000006.1"/>
</dbReference>
<keyword evidence="1" id="KW-1133">Transmembrane helix</keyword>
<comment type="caution">
    <text evidence="3">The sequence shown here is derived from an EMBL/GenBank/DDBJ whole genome shotgun (WGS) entry which is preliminary data.</text>
</comment>
<feature type="transmembrane region" description="Helical" evidence="1">
    <location>
        <begin position="143"/>
        <end position="167"/>
    </location>
</feature>
<keyword evidence="1" id="KW-0812">Transmembrane</keyword>
<proteinExistence type="predicted"/>
<keyword evidence="1" id="KW-0472">Membrane</keyword>
<dbReference type="Proteomes" id="UP001595536">
    <property type="component" value="Unassembled WGS sequence"/>
</dbReference>
<dbReference type="Pfam" id="PF04955">
    <property type="entry name" value="HupE_UreJ"/>
    <property type="match status" value="1"/>
</dbReference>
<evidence type="ECO:0000256" key="2">
    <source>
        <dbReference type="SAM" id="SignalP"/>
    </source>
</evidence>
<accession>A0ABV7LAV3</accession>
<evidence type="ECO:0000313" key="3">
    <source>
        <dbReference type="EMBL" id="MFC3264909.1"/>
    </source>
</evidence>
<reference evidence="4" key="1">
    <citation type="journal article" date="2019" name="Int. J. Syst. Evol. Microbiol.">
        <title>The Global Catalogue of Microorganisms (GCM) 10K type strain sequencing project: providing services to taxonomists for standard genome sequencing and annotation.</title>
        <authorList>
            <consortium name="The Broad Institute Genomics Platform"/>
            <consortium name="The Broad Institute Genome Sequencing Center for Infectious Disease"/>
            <person name="Wu L."/>
            <person name="Ma J."/>
        </authorList>
    </citation>
    <scope>NUCLEOTIDE SEQUENCE [LARGE SCALE GENOMIC DNA]</scope>
    <source>
        <strain evidence="4">CCM 7941</strain>
    </source>
</reference>
<feature type="transmembrane region" description="Helical" evidence="1">
    <location>
        <begin position="64"/>
        <end position="84"/>
    </location>
</feature>
<dbReference type="PIRSF" id="PIRSF016919">
    <property type="entry name" value="HupE_UreJ"/>
    <property type="match status" value="1"/>
</dbReference>
<sequence>MSRLRSLAAAGGLVMLPGAAFAHPGSGHAHGFVDGFIHPITGPDHMLAMLAVGLLAARLRGRALWQAPLAFVAMMAAGGALAFAGVSLPFVEAAILLSVGVLGAAVVLRLNMPSILAAALAGFFAVFHGHAHVAEMPAHTGVLAFGLGFIAATVLLHAAGAGVGFAIGRFTRRRSAPAPA</sequence>
<feature type="signal peptide" evidence="2">
    <location>
        <begin position="1"/>
        <end position="22"/>
    </location>
</feature>
<feature type="transmembrane region" description="Helical" evidence="1">
    <location>
        <begin position="115"/>
        <end position="131"/>
    </location>
</feature>
<organism evidence="3 4">
    <name type="scientific">Camelimonas abortus</name>
    <dbReference type="NCBI Taxonomy" id="1017184"/>
    <lineage>
        <taxon>Bacteria</taxon>
        <taxon>Pseudomonadati</taxon>
        <taxon>Pseudomonadota</taxon>
        <taxon>Alphaproteobacteria</taxon>
        <taxon>Hyphomicrobiales</taxon>
        <taxon>Chelatococcaceae</taxon>
        <taxon>Camelimonas</taxon>
    </lineage>
</organism>
<keyword evidence="2" id="KW-0732">Signal</keyword>
<evidence type="ECO:0000313" key="4">
    <source>
        <dbReference type="Proteomes" id="UP001595536"/>
    </source>
</evidence>